<dbReference type="AlphaFoldDB" id="A0A645HNJ9"/>
<organism evidence="1">
    <name type="scientific">bioreactor metagenome</name>
    <dbReference type="NCBI Taxonomy" id="1076179"/>
    <lineage>
        <taxon>unclassified sequences</taxon>
        <taxon>metagenomes</taxon>
        <taxon>ecological metagenomes</taxon>
    </lineage>
</organism>
<proteinExistence type="predicted"/>
<protein>
    <submittedName>
        <fullName evidence="1">Uncharacterized protein</fullName>
    </submittedName>
</protein>
<dbReference type="EMBL" id="VSSQ01096198">
    <property type="protein sequence ID" value="MPN40032.1"/>
    <property type="molecule type" value="Genomic_DNA"/>
</dbReference>
<gene>
    <name evidence="1" type="ORF">SDC9_187567</name>
</gene>
<evidence type="ECO:0000313" key="1">
    <source>
        <dbReference type="EMBL" id="MPN40032.1"/>
    </source>
</evidence>
<comment type="caution">
    <text evidence="1">The sequence shown here is derived from an EMBL/GenBank/DDBJ whole genome shotgun (WGS) entry which is preliminary data.</text>
</comment>
<sequence length="59" mass="6807">MARFDITRKNTSYESGRIREEFYLLAPGFVNTALGVRVPLGSRKDLVTLRDKINKYLES</sequence>
<name>A0A645HNJ9_9ZZZZ</name>
<accession>A0A645HNJ9</accession>
<reference evidence="1" key="1">
    <citation type="submission" date="2019-08" db="EMBL/GenBank/DDBJ databases">
        <authorList>
            <person name="Kucharzyk K."/>
            <person name="Murdoch R.W."/>
            <person name="Higgins S."/>
            <person name="Loffler F."/>
        </authorList>
    </citation>
    <scope>NUCLEOTIDE SEQUENCE</scope>
</reference>